<dbReference type="AlphaFoldDB" id="A0A5R8QCN9"/>
<keyword evidence="1" id="KW-0812">Transmembrane</keyword>
<proteinExistence type="predicted"/>
<evidence type="ECO:0000313" key="2">
    <source>
        <dbReference type="EMBL" id="TLG74295.1"/>
    </source>
</evidence>
<keyword evidence="3" id="KW-1185">Reference proteome</keyword>
<evidence type="ECO:0000256" key="1">
    <source>
        <dbReference type="SAM" id="Phobius"/>
    </source>
</evidence>
<organism evidence="2 3">
    <name type="scientific">Culicoidibacter larvae</name>
    <dbReference type="NCBI Taxonomy" id="2579976"/>
    <lineage>
        <taxon>Bacteria</taxon>
        <taxon>Bacillati</taxon>
        <taxon>Bacillota</taxon>
        <taxon>Culicoidibacteria</taxon>
        <taxon>Culicoidibacterales</taxon>
        <taxon>Culicoidibacteraceae</taxon>
        <taxon>Culicoidibacter</taxon>
    </lineage>
</organism>
<name>A0A5R8QCN9_9FIRM</name>
<reference evidence="2 3" key="1">
    <citation type="submission" date="2019-05" db="EMBL/GenBank/DDBJ databases">
        <title>Culicoidintestinum kansasii gen. nov., sp. nov. from the gastrointestinal tract of the biting midge, Culicoides sonorensis.</title>
        <authorList>
            <person name="Neupane S."/>
            <person name="Ghosh A."/>
            <person name="Gunther S."/>
            <person name="Martin K."/>
            <person name="Zurek L."/>
        </authorList>
    </citation>
    <scope>NUCLEOTIDE SEQUENCE [LARGE SCALE GENOMIC DNA]</scope>
    <source>
        <strain evidence="2 3">CS-1</strain>
    </source>
</reference>
<sequence>MKFTSFNDFKSRVIYNDRFKNIFSGMVILLVMAVAYNLISTVITIVKNGLLGKPQYWIRIFLSIEGESGTSPIWAIIVYGTYILVPVCIIFAIIYLVMRNGNLRKLYDAYQSNGVHPYVKVTDYAFRAGNITNTLYVYGGNEAEVASAVEVINNKIIGFSKQDFKQLQKYVSKSSVLNLVKLQPMFPEVSLSVYAFVSPNPPQAESIICRIDNQDRLYFLKPVK</sequence>
<feature type="transmembrane region" description="Helical" evidence="1">
    <location>
        <begin position="73"/>
        <end position="97"/>
    </location>
</feature>
<comment type="caution">
    <text evidence="2">The sequence shown here is derived from an EMBL/GenBank/DDBJ whole genome shotgun (WGS) entry which is preliminary data.</text>
</comment>
<dbReference type="RefSeq" id="WP_138190847.1">
    <property type="nucleotide sequence ID" value="NZ_VBWP01000004.1"/>
</dbReference>
<gene>
    <name evidence="2" type="ORF">FEZ08_06200</name>
</gene>
<evidence type="ECO:0000313" key="3">
    <source>
        <dbReference type="Proteomes" id="UP000306912"/>
    </source>
</evidence>
<keyword evidence="1" id="KW-0472">Membrane</keyword>
<dbReference type="Proteomes" id="UP000306912">
    <property type="component" value="Unassembled WGS sequence"/>
</dbReference>
<accession>A0A5R8QCN9</accession>
<protein>
    <submittedName>
        <fullName evidence="2">Uncharacterized protein</fullName>
    </submittedName>
</protein>
<dbReference type="InParanoid" id="A0A5R8QCN9"/>
<keyword evidence="1" id="KW-1133">Transmembrane helix</keyword>
<dbReference type="EMBL" id="VBWP01000004">
    <property type="protein sequence ID" value="TLG74295.1"/>
    <property type="molecule type" value="Genomic_DNA"/>
</dbReference>
<feature type="transmembrane region" description="Helical" evidence="1">
    <location>
        <begin position="21"/>
        <end position="46"/>
    </location>
</feature>